<dbReference type="InterPro" id="IPR016410">
    <property type="entry name" value="Phage_imm"/>
</dbReference>
<name>A0A482MNL7_9CAUD</name>
<dbReference type="EMBL" id="MK552141">
    <property type="protein sequence ID" value="QBQ74793.1"/>
    <property type="molecule type" value="Genomic_DNA"/>
</dbReference>
<keyword evidence="3" id="KW-1185">Reference proteome</keyword>
<feature type="transmembrane region" description="Helical" evidence="1">
    <location>
        <begin position="12"/>
        <end position="33"/>
    </location>
</feature>
<reference evidence="2 3" key="1">
    <citation type="submission" date="2019-02" db="EMBL/GenBank/DDBJ databases">
        <title>Complete genome sequence of Burkholderia cenocepacia phage BcepSauron.</title>
        <authorList>
            <person name="Park K."/>
            <person name="Gonzalez C."/>
            <person name="Liu M."/>
            <person name="Gill J."/>
        </authorList>
    </citation>
    <scope>NUCLEOTIDE SEQUENCE [LARGE SCALE GENOMIC DNA]</scope>
</reference>
<dbReference type="Proteomes" id="UP000301424">
    <property type="component" value="Segment"/>
</dbReference>
<feature type="transmembrane region" description="Helical" evidence="1">
    <location>
        <begin position="40"/>
        <end position="64"/>
    </location>
</feature>
<keyword evidence="1" id="KW-0472">Membrane</keyword>
<keyword evidence="1" id="KW-0812">Transmembrane</keyword>
<accession>A0A482MNL7</accession>
<gene>
    <name evidence="2" type="ORF">BcepSauron_413</name>
</gene>
<sequence>MLITLTLNWGDAWSIIGGAILIFMYFVPTYVAISREHHRVFGIAVLNLLTGWSALGWGATYIYAMESDRGPIPHSEGLQNG</sequence>
<evidence type="ECO:0000256" key="1">
    <source>
        <dbReference type="SAM" id="Phobius"/>
    </source>
</evidence>
<organism evidence="2 3">
    <name type="scientific">Burkholderia phage BcepSauron</name>
    <dbReference type="NCBI Taxonomy" id="2530033"/>
    <lineage>
        <taxon>Viruses</taxon>
        <taxon>Duplodnaviria</taxon>
        <taxon>Heunggongvirae</taxon>
        <taxon>Uroviricota</taxon>
        <taxon>Caudoviricetes</taxon>
        <taxon>Sarumanvirus</taxon>
        <taxon>Sarumanvirus bcepsauron</taxon>
    </lineage>
</organism>
<keyword evidence="1" id="KW-1133">Transmembrane helix</keyword>
<evidence type="ECO:0000313" key="2">
    <source>
        <dbReference type="EMBL" id="QBQ74793.1"/>
    </source>
</evidence>
<dbReference type="Pfam" id="PF14373">
    <property type="entry name" value="Imm_superinfect"/>
    <property type="match status" value="1"/>
</dbReference>
<proteinExistence type="predicted"/>
<evidence type="ECO:0000313" key="3">
    <source>
        <dbReference type="Proteomes" id="UP000301424"/>
    </source>
</evidence>
<protein>
    <submittedName>
        <fullName evidence="2">Immunity protein</fullName>
    </submittedName>
</protein>